<keyword evidence="4" id="KW-1185">Reference proteome</keyword>
<evidence type="ECO:0000256" key="1">
    <source>
        <dbReference type="SAM" id="MobiDB-lite"/>
    </source>
</evidence>
<dbReference type="Proteomes" id="UP000190897">
    <property type="component" value="Unassembled WGS sequence"/>
</dbReference>
<organism evidence="3 4">
    <name type="scientific">Dyadobacter psychrophilus</name>
    <dbReference type="NCBI Taxonomy" id="651661"/>
    <lineage>
        <taxon>Bacteria</taxon>
        <taxon>Pseudomonadati</taxon>
        <taxon>Bacteroidota</taxon>
        <taxon>Cytophagia</taxon>
        <taxon>Cytophagales</taxon>
        <taxon>Spirosomataceae</taxon>
        <taxon>Dyadobacter</taxon>
    </lineage>
</organism>
<evidence type="ECO:0000256" key="2">
    <source>
        <dbReference type="SAM" id="SignalP"/>
    </source>
</evidence>
<dbReference type="EMBL" id="FUZA01000002">
    <property type="protein sequence ID" value="SKB74024.1"/>
    <property type="molecule type" value="Genomic_DNA"/>
</dbReference>
<dbReference type="OrthoDB" id="964595at2"/>
<reference evidence="4" key="1">
    <citation type="submission" date="2017-02" db="EMBL/GenBank/DDBJ databases">
        <authorList>
            <person name="Varghese N."/>
            <person name="Submissions S."/>
        </authorList>
    </citation>
    <scope>NUCLEOTIDE SEQUENCE [LARGE SCALE GENOMIC DNA]</scope>
    <source>
        <strain evidence="4">DSM 22270</strain>
    </source>
</reference>
<feature type="signal peptide" evidence="2">
    <location>
        <begin position="1"/>
        <end position="23"/>
    </location>
</feature>
<protein>
    <submittedName>
        <fullName evidence="3">Uncharacterized protein</fullName>
    </submittedName>
</protein>
<feature type="compositionally biased region" description="Polar residues" evidence="1">
    <location>
        <begin position="58"/>
        <end position="69"/>
    </location>
</feature>
<name>A0A1T5DQQ7_9BACT</name>
<feature type="region of interest" description="Disordered" evidence="1">
    <location>
        <begin position="50"/>
        <end position="69"/>
    </location>
</feature>
<keyword evidence="2" id="KW-0732">Signal</keyword>
<sequence length="85" mass="8967">MKNTKNLFVAALMAMTFATYANANTTAYTVEEKVKVTGLSKALPASLPVLESPAPQKAKNSVDTNNHSASQKAAIVGLQLKSTTK</sequence>
<dbReference type="AlphaFoldDB" id="A0A1T5DQQ7"/>
<gene>
    <name evidence="3" type="ORF">SAMN05660293_01821</name>
</gene>
<dbReference type="RefSeq" id="WP_082214366.1">
    <property type="nucleotide sequence ID" value="NZ_FUZA01000002.1"/>
</dbReference>
<evidence type="ECO:0000313" key="4">
    <source>
        <dbReference type="Proteomes" id="UP000190897"/>
    </source>
</evidence>
<accession>A0A1T5DQQ7</accession>
<proteinExistence type="predicted"/>
<feature type="chain" id="PRO_5012120383" evidence="2">
    <location>
        <begin position="24"/>
        <end position="85"/>
    </location>
</feature>
<evidence type="ECO:0000313" key="3">
    <source>
        <dbReference type="EMBL" id="SKB74024.1"/>
    </source>
</evidence>